<feature type="region of interest" description="Disordered" evidence="1">
    <location>
        <begin position="1"/>
        <end position="46"/>
    </location>
</feature>
<comment type="caution">
    <text evidence="3">The sequence shown here is derived from an EMBL/GenBank/DDBJ whole genome shotgun (WGS) entry which is preliminary data.</text>
</comment>
<reference evidence="3" key="1">
    <citation type="journal article" date="2014" name="Int. J. Syst. Evol. Microbiol.">
        <title>Complete genome sequence of Corynebacterium casei LMG S-19264T (=DSM 44701T), isolated from a smear-ripened cheese.</title>
        <authorList>
            <consortium name="US DOE Joint Genome Institute (JGI-PGF)"/>
            <person name="Walter F."/>
            <person name="Albersmeier A."/>
            <person name="Kalinowski J."/>
            <person name="Ruckert C."/>
        </authorList>
    </citation>
    <scope>NUCLEOTIDE SEQUENCE</scope>
    <source>
        <strain evidence="3">JCM 4637</strain>
    </source>
</reference>
<accession>A0A919C712</accession>
<gene>
    <name evidence="3" type="ORF">GCM10010334_05430</name>
</gene>
<dbReference type="Gene3D" id="2.70.70.10">
    <property type="entry name" value="Glucose Permease (Domain IIA)"/>
    <property type="match status" value="1"/>
</dbReference>
<organism evidence="3 4">
    <name type="scientific">Streptomyces finlayi</name>
    <dbReference type="NCBI Taxonomy" id="67296"/>
    <lineage>
        <taxon>Bacteria</taxon>
        <taxon>Bacillati</taxon>
        <taxon>Actinomycetota</taxon>
        <taxon>Actinomycetes</taxon>
        <taxon>Kitasatosporales</taxon>
        <taxon>Streptomycetaceae</taxon>
        <taxon>Streptomyces</taxon>
    </lineage>
</organism>
<evidence type="ECO:0000256" key="1">
    <source>
        <dbReference type="SAM" id="MobiDB-lite"/>
    </source>
</evidence>
<dbReference type="InterPro" id="IPR016047">
    <property type="entry name" value="M23ase_b-sheet_dom"/>
</dbReference>
<feature type="compositionally biased region" description="Polar residues" evidence="1">
    <location>
        <begin position="31"/>
        <end position="46"/>
    </location>
</feature>
<dbReference type="GO" id="GO:0004222">
    <property type="term" value="F:metalloendopeptidase activity"/>
    <property type="evidence" value="ECO:0007669"/>
    <property type="project" value="TreeGrafter"/>
</dbReference>
<feature type="compositionally biased region" description="Polar residues" evidence="1">
    <location>
        <begin position="163"/>
        <end position="172"/>
    </location>
</feature>
<feature type="region of interest" description="Disordered" evidence="1">
    <location>
        <begin position="159"/>
        <end position="233"/>
    </location>
</feature>
<protein>
    <submittedName>
        <fullName evidence="3">Peptidase</fullName>
    </submittedName>
</protein>
<sequence>MNDQQPHAGYDTYPSGSFGTDPLHGGPSGTADHSGQYDSTQWDTGSHQDLTAGYDAYGAHTPQQGYDTTGTWTNLADIPAQGGPVSYDTQSYQADAMATGQWDATAWSEANQVHQVHQGAFETGQFDATQFQTGQFETGQFETGQFETGHFETGHLSTEHLDTSQSHQTGQFDTGHPDAPQFAYSADSSSGDQWQPYDPSPESGAFDATAWNTGHDTHEAHDTPDSPHTLTGETDVHTTEFPVISPRAHDEADAGPGPEPEPAAAGPRAARRAPADRGRRRTPAKRSALFTVAVPSACVMGVAGIAAASVSGVAGADESKKPTAMTVADPSTVKPVAVNNKLDTMAAGLSADARDFGDRASRTQERIDLKERQDAEKKRKAEEAARKEAARPKYVLPVKQHGLSAYYGQAGVNWAAVHTGIDFPVDLGTPVMAATDGTVSYQYNSAYGNMMKVVSPKGVETWYCHLSRTKMRSGTVKAGDVIGYAGDSGNSTGAHLHFEVRPGGGSAVDPLAWLRSHGLDPT</sequence>
<dbReference type="Pfam" id="PF01551">
    <property type="entry name" value="Peptidase_M23"/>
    <property type="match status" value="1"/>
</dbReference>
<dbReference type="AlphaFoldDB" id="A0A919C712"/>
<dbReference type="InterPro" id="IPR011055">
    <property type="entry name" value="Dup_hybrid_motif"/>
</dbReference>
<dbReference type="InterPro" id="IPR050570">
    <property type="entry name" value="Cell_wall_metabolism_enzyme"/>
</dbReference>
<feature type="compositionally biased region" description="Basic and acidic residues" evidence="1">
    <location>
        <begin position="215"/>
        <end position="225"/>
    </location>
</feature>
<evidence type="ECO:0000313" key="4">
    <source>
        <dbReference type="Proteomes" id="UP000638353"/>
    </source>
</evidence>
<reference evidence="3" key="2">
    <citation type="submission" date="2020-09" db="EMBL/GenBank/DDBJ databases">
        <authorList>
            <person name="Sun Q."/>
            <person name="Ohkuma M."/>
        </authorList>
    </citation>
    <scope>NUCLEOTIDE SEQUENCE</scope>
    <source>
        <strain evidence="3">JCM 4637</strain>
    </source>
</reference>
<evidence type="ECO:0000313" key="3">
    <source>
        <dbReference type="EMBL" id="GHC79302.1"/>
    </source>
</evidence>
<dbReference type="RefSeq" id="WP_189821025.1">
    <property type="nucleotide sequence ID" value="NZ_BMVC01000001.1"/>
</dbReference>
<dbReference type="Proteomes" id="UP000638353">
    <property type="component" value="Unassembled WGS sequence"/>
</dbReference>
<name>A0A919C712_9ACTN</name>
<dbReference type="FunFam" id="2.70.70.10:FF:000013">
    <property type="entry name" value="Peptidase family M23"/>
    <property type="match status" value="1"/>
</dbReference>
<proteinExistence type="predicted"/>
<feature type="region of interest" description="Disordered" evidence="1">
    <location>
        <begin position="247"/>
        <end position="284"/>
    </location>
</feature>
<dbReference type="SUPFAM" id="SSF51261">
    <property type="entry name" value="Duplicated hybrid motif"/>
    <property type="match status" value="1"/>
</dbReference>
<dbReference type="CDD" id="cd12797">
    <property type="entry name" value="M23_peptidase"/>
    <property type="match status" value="1"/>
</dbReference>
<dbReference type="PANTHER" id="PTHR21666">
    <property type="entry name" value="PEPTIDASE-RELATED"/>
    <property type="match status" value="1"/>
</dbReference>
<evidence type="ECO:0000259" key="2">
    <source>
        <dbReference type="Pfam" id="PF01551"/>
    </source>
</evidence>
<dbReference type="EMBL" id="BMVC01000001">
    <property type="protein sequence ID" value="GHC79302.1"/>
    <property type="molecule type" value="Genomic_DNA"/>
</dbReference>
<dbReference type="PANTHER" id="PTHR21666:SF270">
    <property type="entry name" value="MUREIN HYDROLASE ACTIVATOR ENVC"/>
    <property type="match status" value="1"/>
</dbReference>
<feature type="region of interest" description="Disordered" evidence="1">
    <location>
        <begin position="355"/>
        <end position="388"/>
    </location>
</feature>
<feature type="domain" description="M23ase beta-sheet core" evidence="2">
    <location>
        <begin position="417"/>
        <end position="510"/>
    </location>
</feature>